<dbReference type="GO" id="GO:0008474">
    <property type="term" value="F:palmitoyl-(protein) hydrolase activity"/>
    <property type="evidence" value="ECO:0007669"/>
    <property type="project" value="UniProtKB-EC"/>
</dbReference>
<dbReference type="EMBL" id="RHFK02000002">
    <property type="protein sequence ID" value="TWW79944.1"/>
    <property type="molecule type" value="Genomic_DNA"/>
</dbReference>
<dbReference type="Gene3D" id="3.40.50.1820">
    <property type="entry name" value="alpha/beta hydrolase"/>
    <property type="match status" value="2"/>
</dbReference>
<evidence type="ECO:0000256" key="3">
    <source>
        <dbReference type="ARBA" id="ARBA00022801"/>
    </source>
</evidence>
<dbReference type="InterPro" id="IPR029058">
    <property type="entry name" value="AB_hydrolase_fold"/>
</dbReference>
<dbReference type="GO" id="GO:0052689">
    <property type="term" value="F:carboxylic ester hydrolase activity"/>
    <property type="evidence" value="ECO:0007669"/>
    <property type="project" value="TreeGrafter"/>
</dbReference>
<reference evidence="5 6" key="1">
    <citation type="submission" date="2019-04" db="EMBL/GenBank/DDBJ databases">
        <title>Chromosome genome assembly for Takifugu flavidus.</title>
        <authorList>
            <person name="Xiao S."/>
        </authorList>
    </citation>
    <scope>NUCLEOTIDE SEQUENCE [LARGE SCALE GENOMIC DNA]</scope>
    <source>
        <strain evidence="5">HTHZ2018</strain>
        <tissue evidence="5">Muscle</tissue>
    </source>
</reference>
<name>A0A5C6PJG5_9TELE</name>
<gene>
    <name evidence="5" type="ORF">D4764_10G0009740</name>
</gene>
<keyword evidence="3" id="KW-0378">Hydrolase</keyword>
<dbReference type="Pfam" id="PF02230">
    <property type="entry name" value="Abhydrolase_2"/>
    <property type="match status" value="1"/>
</dbReference>
<dbReference type="EC" id="3.1.2.22" evidence="2"/>
<dbReference type="PANTHER" id="PTHR10655:SF17">
    <property type="entry name" value="LYSOPHOSPHOLIPASE-LIKE PROTEIN 1"/>
    <property type="match status" value="1"/>
</dbReference>
<dbReference type="AlphaFoldDB" id="A0A5C6PJG5"/>
<evidence type="ECO:0000313" key="6">
    <source>
        <dbReference type="Proteomes" id="UP000324091"/>
    </source>
</evidence>
<accession>A0A5C6PJG5</accession>
<organism evidence="5 6">
    <name type="scientific">Takifugu flavidus</name>
    <name type="common">sansaifugu</name>
    <dbReference type="NCBI Taxonomy" id="433684"/>
    <lineage>
        <taxon>Eukaryota</taxon>
        <taxon>Metazoa</taxon>
        <taxon>Chordata</taxon>
        <taxon>Craniata</taxon>
        <taxon>Vertebrata</taxon>
        <taxon>Euteleostomi</taxon>
        <taxon>Actinopterygii</taxon>
        <taxon>Neopterygii</taxon>
        <taxon>Teleostei</taxon>
        <taxon>Neoteleostei</taxon>
        <taxon>Acanthomorphata</taxon>
        <taxon>Eupercaria</taxon>
        <taxon>Tetraodontiformes</taxon>
        <taxon>Tetradontoidea</taxon>
        <taxon>Tetraodontidae</taxon>
        <taxon>Takifugu</taxon>
    </lineage>
</organism>
<sequence>MAAVRRLQLCAVSPAGTHSASVIFLHGSGDTGQGLRSWVRDILTPDLAFSHIRVIYPTAPVRPYTPMRGALSTVWFDRYKISRDCPEHLESIDTMCSSLGAVIQEEVWSHLAELVHVCEQQPDGPAIGLSLVFMEVTGWVVLEWGFSMGGAMALHLACRYHPDVAGVFALSSFLNKDSAAFQATEDRFHRGLPLPELFQCHGSTDELVLPAWGEETSALLRKAGMSTLFYSFPGLSHQLSPPEMEMLRSWILQKLPPAGPS</sequence>
<dbReference type="PANTHER" id="PTHR10655">
    <property type="entry name" value="LYSOPHOSPHOLIPASE-RELATED"/>
    <property type="match status" value="1"/>
</dbReference>
<dbReference type="InterPro" id="IPR003140">
    <property type="entry name" value="PLipase/COase/thioEstase"/>
</dbReference>
<evidence type="ECO:0000313" key="5">
    <source>
        <dbReference type="EMBL" id="TWW79944.1"/>
    </source>
</evidence>
<protein>
    <recommendedName>
        <fullName evidence="2">palmitoyl-protein hydrolase</fullName>
        <ecNumber evidence="2">3.1.2.22</ecNumber>
    </recommendedName>
</protein>
<dbReference type="InterPro" id="IPR050565">
    <property type="entry name" value="LYPA1-2/EST-like"/>
</dbReference>
<feature type="domain" description="Phospholipase/carboxylesterase/thioesterase" evidence="4">
    <location>
        <begin position="12"/>
        <end position="251"/>
    </location>
</feature>
<dbReference type="SUPFAM" id="SSF53474">
    <property type="entry name" value="alpha/beta-Hydrolases"/>
    <property type="match status" value="1"/>
</dbReference>
<proteinExistence type="inferred from homology"/>
<evidence type="ECO:0000256" key="2">
    <source>
        <dbReference type="ARBA" id="ARBA00012423"/>
    </source>
</evidence>
<evidence type="ECO:0000256" key="1">
    <source>
        <dbReference type="ARBA" id="ARBA00006499"/>
    </source>
</evidence>
<evidence type="ECO:0000259" key="4">
    <source>
        <dbReference type="Pfam" id="PF02230"/>
    </source>
</evidence>
<dbReference type="Proteomes" id="UP000324091">
    <property type="component" value="Chromosome 10"/>
</dbReference>
<dbReference type="GO" id="GO:0005737">
    <property type="term" value="C:cytoplasm"/>
    <property type="evidence" value="ECO:0007669"/>
    <property type="project" value="TreeGrafter"/>
</dbReference>
<keyword evidence="6" id="KW-1185">Reference proteome</keyword>
<comment type="similarity">
    <text evidence="1">Belongs to the AB hydrolase superfamily. AB hydrolase 2 family.</text>
</comment>
<comment type="caution">
    <text evidence="5">The sequence shown here is derived from an EMBL/GenBank/DDBJ whole genome shotgun (WGS) entry which is preliminary data.</text>
</comment>